<dbReference type="Proteomes" id="UP001203972">
    <property type="component" value="Unassembled WGS sequence"/>
</dbReference>
<name>A0A099I5Y4_CLOIN</name>
<reference evidence="2 7" key="1">
    <citation type="submission" date="2014-08" db="EMBL/GenBank/DDBJ databases">
        <title>Clostridium innocuum, an unnegligible vancomycin-resistant pathogen causing extra-intestinal infections.</title>
        <authorList>
            <person name="Feng Y."/>
            <person name="Chiu C.-H."/>
        </authorList>
    </citation>
    <scope>NUCLEOTIDE SEQUENCE [LARGE SCALE GENOMIC DNA]</scope>
    <source>
        <strain evidence="2 7">AN88</strain>
    </source>
</reference>
<sequence length="114" mass="13046">MDDVKRLGTPLLIIVLSAFLTKLVETWLKGGFVHTLLIIIMVASLFMFGVSLNRKKRSNAVFRKVVAIVIVLLLLFMQLGYLDLAIVNRWFAYLGMGSFYINMLYIFCGYLFVD</sequence>
<dbReference type="EMBL" id="JQIF01000046">
    <property type="protein sequence ID" value="KGJ53120.1"/>
    <property type="molecule type" value="Genomic_DNA"/>
</dbReference>
<keyword evidence="1" id="KW-0472">Membrane</keyword>
<dbReference type="EMBL" id="QVEV01000009">
    <property type="protein sequence ID" value="RGC16283.1"/>
    <property type="molecule type" value="Genomic_DNA"/>
</dbReference>
<dbReference type="RefSeq" id="WP_002608347.1">
    <property type="nucleotide sequence ID" value="NZ_AP025565.1"/>
</dbReference>
<reference evidence="3" key="5">
    <citation type="journal article" date="2022" name="Clin. Infect. Dis.">
        <title>Association between Clostridium innocuum and antibiotic-associated diarrhea in adults and children: A cross-sectional study and comparative genomics analysis.</title>
        <authorList>
            <person name="Cherny K.E."/>
            <person name="Muscat E.B."/>
            <person name="Balaji A."/>
            <person name="Mukherjee J."/>
            <person name="Ozer E.A."/>
            <person name="Angarone M.P."/>
            <person name="Hauser A.R."/>
            <person name="Sichel J.S."/>
            <person name="Amponsah E."/>
            <person name="Kociolek L.K."/>
        </authorList>
    </citation>
    <scope>NUCLEOTIDE SEQUENCE</scope>
    <source>
        <strain evidence="3">NU1-AC-029v</strain>
    </source>
</reference>
<evidence type="ECO:0000313" key="5">
    <source>
        <dbReference type="EMBL" id="QJA02293.1"/>
    </source>
</evidence>
<evidence type="ECO:0000313" key="8">
    <source>
        <dbReference type="Proteomes" id="UP000260025"/>
    </source>
</evidence>
<feature type="transmembrane region" description="Helical" evidence="1">
    <location>
        <begin position="65"/>
        <end position="84"/>
    </location>
</feature>
<feature type="transmembrane region" description="Helical" evidence="1">
    <location>
        <begin position="7"/>
        <end position="24"/>
    </location>
</feature>
<dbReference type="EMBL" id="CP048838">
    <property type="protein sequence ID" value="QJA02293.1"/>
    <property type="molecule type" value="Genomic_DNA"/>
</dbReference>
<protein>
    <submittedName>
        <fullName evidence="2">Amino acid permease</fullName>
    </submittedName>
</protein>
<dbReference type="Proteomes" id="UP000604383">
    <property type="component" value="Unassembled WGS sequence"/>
</dbReference>
<dbReference type="AlphaFoldDB" id="A0A099I5Y4"/>
<keyword evidence="1" id="KW-1133">Transmembrane helix</keyword>
<organism evidence="2 7">
    <name type="scientific">Clostridium innocuum</name>
    <dbReference type="NCBI Taxonomy" id="1522"/>
    <lineage>
        <taxon>Bacteria</taxon>
        <taxon>Bacillati</taxon>
        <taxon>Bacillota</taxon>
        <taxon>Clostridia</taxon>
        <taxon>Eubacteriales</taxon>
        <taxon>Clostridiaceae</taxon>
        <taxon>Clostridium</taxon>
    </lineage>
</organism>
<proteinExistence type="predicted"/>
<dbReference type="OrthoDB" id="1647912at2"/>
<evidence type="ECO:0000313" key="9">
    <source>
        <dbReference type="Proteomes" id="UP000503330"/>
    </source>
</evidence>
<accession>A0A099I5Y4</accession>
<dbReference type="EMBL" id="WWTN01000008">
    <property type="protein sequence ID" value="MZH55352.1"/>
    <property type="molecule type" value="Genomic_DNA"/>
</dbReference>
<gene>
    <name evidence="2" type="ORF">CIAN88_10905</name>
    <name evidence="6" type="ORF">DXA38_08135</name>
    <name evidence="5" type="ORF">G4D54_07570</name>
    <name evidence="4" type="ORF">GT664_06140</name>
    <name evidence="3" type="ORF">MKC95_05685</name>
</gene>
<dbReference type="GeneID" id="61925385"/>
<evidence type="ECO:0000313" key="4">
    <source>
        <dbReference type="EMBL" id="MZH55352.1"/>
    </source>
</evidence>
<feature type="transmembrane region" description="Helical" evidence="1">
    <location>
        <begin position="90"/>
        <end position="113"/>
    </location>
</feature>
<dbReference type="EMBL" id="JAKTMA010000007">
    <property type="protein sequence ID" value="MCR0232259.1"/>
    <property type="molecule type" value="Genomic_DNA"/>
</dbReference>
<dbReference type="Proteomes" id="UP000260025">
    <property type="component" value="Unassembled WGS sequence"/>
</dbReference>
<keyword evidence="1" id="KW-0812">Transmembrane</keyword>
<feature type="transmembrane region" description="Helical" evidence="1">
    <location>
        <begin position="30"/>
        <end position="53"/>
    </location>
</feature>
<dbReference type="Proteomes" id="UP000503330">
    <property type="component" value="Chromosome"/>
</dbReference>
<evidence type="ECO:0000313" key="3">
    <source>
        <dbReference type="EMBL" id="MCR0232259.1"/>
    </source>
</evidence>
<reference evidence="4" key="3">
    <citation type="journal article" date="2019" name="Nat. Med.">
        <title>A library of human gut bacterial isolates paired with longitudinal multiomics data enables mechanistic microbiome research.</title>
        <authorList>
            <person name="Poyet M."/>
            <person name="Groussin M."/>
            <person name="Gibbons S.M."/>
            <person name="Avila-Pacheco J."/>
            <person name="Jiang X."/>
            <person name="Kearney S.M."/>
            <person name="Perrotta A.R."/>
            <person name="Berdy B."/>
            <person name="Zhao S."/>
            <person name="Lieberman T.D."/>
            <person name="Swanson P.K."/>
            <person name="Smith M."/>
            <person name="Roesemann S."/>
            <person name="Alexander J.E."/>
            <person name="Rich S.A."/>
            <person name="Livny J."/>
            <person name="Vlamakis H."/>
            <person name="Clish C."/>
            <person name="Bullock K."/>
            <person name="Deik A."/>
            <person name="Scott J."/>
            <person name="Pierce K.A."/>
            <person name="Xavier R.J."/>
            <person name="Alm E.J."/>
        </authorList>
    </citation>
    <scope>NUCLEOTIDE SEQUENCE</scope>
    <source>
        <strain evidence="4">BIOML-A12</strain>
    </source>
</reference>
<dbReference type="Proteomes" id="UP000030008">
    <property type="component" value="Unassembled WGS sequence"/>
</dbReference>
<evidence type="ECO:0000313" key="2">
    <source>
        <dbReference type="EMBL" id="KGJ53120.1"/>
    </source>
</evidence>
<reference evidence="6 8" key="2">
    <citation type="submission" date="2018-08" db="EMBL/GenBank/DDBJ databases">
        <title>A genome reference for cultivated species of the human gut microbiota.</title>
        <authorList>
            <person name="Zou Y."/>
            <person name="Xue W."/>
            <person name="Luo G."/>
        </authorList>
    </citation>
    <scope>NUCLEOTIDE SEQUENCE [LARGE SCALE GENOMIC DNA]</scope>
    <source>
        <strain evidence="6 8">OF01-2LB</strain>
    </source>
</reference>
<reference evidence="5 9" key="4">
    <citation type="submission" date="2020-02" db="EMBL/GenBank/DDBJ databases">
        <authorList>
            <person name="Kociolek L.K."/>
            <person name="Ozer E.A."/>
        </authorList>
    </citation>
    <scope>NUCLEOTIDE SEQUENCE [LARGE SCALE GENOMIC DNA]</scope>
    <source>
        <strain evidence="5 9">ATCC 14501</strain>
    </source>
</reference>
<evidence type="ECO:0000313" key="7">
    <source>
        <dbReference type="Proteomes" id="UP000030008"/>
    </source>
</evidence>
<evidence type="ECO:0000313" key="6">
    <source>
        <dbReference type="EMBL" id="RGC16283.1"/>
    </source>
</evidence>
<evidence type="ECO:0000256" key="1">
    <source>
        <dbReference type="SAM" id="Phobius"/>
    </source>
</evidence>